<dbReference type="PANTHER" id="PTHR39650">
    <property type="entry name" value="CDP-ARCHAEOL SYNTHASE"/>
    <property type="match status" value="1"/>
</dbReference>
<name>Q0F1X1_9PROT</name>
<keyword evidence="1" id="KW-0472">Membrane</keyword>
<dbReference type="AlphaFoldDB" id="Q0F1X1"/>
<evidence type="ECO:0008006" key="4">
    <source>
        <dbReference type="Google" id="ProtNLM"/>
    </source>
</evidence>
<keyword evidence="3" id="KW-1185">Reference proteome</keyword>
<evidence type="ECO:0000313" key="2">
    <source>
        <dbReference type="EMBL" id="EAU55779.1"/>
    </source>
</evidence>
<comment type="caution">
    <text evidence="2">The sequence shown here is derived from an EMBL/GenBank/DDBJ whole genome shotgun (WGS) entry which is preliminary data.</text>
</comment>
<protein>
    <recommendedName>
        <fullName evidence="4">CDP-archaeol synthase</fullName>
    </recommendedName>
</protein>
<evidence type="ECO:0000313" key="3">
    <source>
        <dbReference type="Proteomes" id="UP000005297"/>
    </source>
</evidence>
<keyword evidence="1" id="KW-0812">Transmembrane</keyword>
<dbReference type="HOGENOM" id="CLU_105710_1_0_0"/>
<accession>Q0F1X1</accession>
<organism evidence="2 3">
    <name type="scientific">Mariprofundus ferrooxydans PV-1</name>
    <dbReference type="NCBI Taxonomy" id="314345"/>
    <lineage>
        <taxon>Bacteria</taxon>
        <taxon>Pseudomonadati</taxon>
        <taxon>Pseudomonadota</taxon>
        <taxon>Candidatius Mariprofundia</taxon>
        <taxon>Mariprofundales</taxon>
        <taxon>Mariprofundaceae</taxon>
        <taxon>Mariprofundus</taxon>
    </lineage>
</organism>
<gene>
    <name evidence="2" type="ORF">SPV1_02487</name>
</gene>
<sequence length="161" mass="17207">MAMIELKLLILVIIANGMPLLGTALFGQLFAHPLDHGLKLSDGKRLFGNHVTVRGVVLAIAITTLTAQLTGVPAADGAIIACAAMAGDALSSLIKRRMDIQPGGMAVGLDQIPESFLPLLAMAGSYNLSLPIILALCTVFLLFDLLVSRLLYHFRLRSRPY</sequence>
<dbReference type="Proteomes" id="UP000005297">
    <property type="component" value="Unassembled WGS sequence"/>
</dbReference>
<keyword evidence="1" id="KW-1133">Transmembrane helix</keyword>
<proteinExistence type="predicted"/>
<dbReference type="InParanoid" id="Q0F1X1"/>
<dbReference type="EMBL" id="AATS01000002">
    <property type="protein sequence ID" value="EAU55779.1"/>
    <property type="molecule type" value="Genomic_DNA"/>
</dbReference>
<feature type="transmembrane region" description="Helical" evidence="1">
    <location>
        <begin position="6"/>
        <end position="30"/>
    </location>
</feature>
<dbReference type="eggNOG" id="COG0575">
    <property type="taxonomic scope" value="Bacteria"/>
</dbReference>
<dbReference type="STRING" id="314344.AL013_05480"/>
<evidence type="ECO:0000256" key="1">
    <source>
        <dbReference type="SAM" id="Phobius"/>
    </source>
</evidence>
<reference evidence="2 3" key="1">
    <citation type="submission" date="2006-09" db="EMBL/GenBank/DDBJ databases">
        <authorList>
            <person name="Emerson D."/>
            <person name="Ferriera S."/>
            <person name="Johnson J."/>
            <person name="Kravitz S."/>
            <person name="Halpern A."/>
            <person name="Remington K."/>
            <person name="Beeson K."/>
            <person name="Tran B."/>
            <person name="Rogers Y.-H."/>
            <person name="Friedman R."/>
            <person name="Venter J.C."/>
        </authorList>
    </citation>
    <scope>NUCLEOTIDE SEQUENCE [LARGE SCALE GENOMIC DNA]</scope>
    <source>
        <strain evidence="2 3">PV-1</strain>
    </source>
</reference>
<feature type="transmembrane region" description="Helical" evidence="1">
    <location>
        <begin position="132"/>
        <end position="152"/>
    </location>
</feature>
<dbReference type="InterPro" id="IPR032690">
    <property type="entry name" value="CarS"/>
</dbReference>
<dbReference type="PANTHER" id="PTHR39650:SF1">
    <property type="entry name" value="CDP-ARCHAEOL SYNTHASE"/>
    <property type="match status" value="1"/>
</dbReference>
<dbReference type="Pfam" id="PF01864">
    <property type="entry name" value="CarS-like"/>
    <property type="match status" value="1"/>
</dbReference>